<dbReference type="Proteomes" id="UP000682733">
    <property type="component" value="Unassembled WGS sequence"/>
</dbReference>
<reference evidence="7" key="1">
    <citation type="submission" date="2021-02" db="EMBL/GenBank/DDBJ databases">
        <authorList>
            <person name="Nowell W R."/>
        </authorList>
    </citation>
    <scope>NUCLEOTIDE SEQUENCE</scope>
</reference>
<name>A0A8S2GDG3_9BILA</name>
<evidence type="ECO:0000313" key="7">
    <source>
        <dbReference type="EMBL" id="CAF3496337.1"/>
    </source>
</evidence>
<sequence>MKDYKQALIKLEKLEKTFLSQLFEKIKTKFTANLYVSTRDAIKRQLKDAHFANKNIVKETQKMRRKNRYYGKLYGASLSLSFITKLAESQIAQKKIFSVLNEVGLKGEHAFRYPHEFSGGQRQRIAIARALISSPEIIIADEPIASLDISIQAQVINLLNDLCKKRGIAMLFIAHDLSVVEYLASKVSLLHLGKIVESGKTEKVFMNPVHPYTKTLLQSMPKLSNAHIPFKRIEIDQSYIKAYELSAPQNIEIEDQHFVLANAKQAQS</sequence>
<protein>
    <recommendedName>
        <fullName evidence="5">ABC transporter domain-containing protein</fullName>
    </recommendedName>
</protein>
<dbReference type="Pfam" id="PF08352">
    <property type="entry name" value="oligo_HPY"/>
    <property type="match status" value="1"/>
</dbReference>
<dbReference type="InterPro" id="IPR017871">
    <property type="entry name" value="ABC_transporter-like_CS"/>
</dbReference>
<keyword evidence="4" id="KW-0067">ATP-binding</keyword>
<dbReference type="PANTHER" id="PTHR43776:SF7">
    <property type="entry name" value="D,D-DIPEPTIDE TRANSPORT ATP-BINDING PROTEIN DDPF-RELATED"/>
    <property type="match status" value="1"/>
</dbReference>
<dbReference type="InterPro" id="IPR003439">
    <property type="entry name" value="ABC_transporter-like_ATP-bd"/>
</dbReference>
<dbReference type="PANTHER" id="PTHR43776">
    <property type="entry name" value="TRANSPORT ATP-BINDING PROTEIN"/>
    <property type="match status" value="1"/>
</dbReference>
<dbReference type="Pfam" id="PF00005">
    <property type="entry name" value="ABC_tran"/>
    <property type="match status" value="1"/>
</dbReference>
<dbReference type="GO" id="GO:0016887">
    <property type="term" value="F:ATP hydrolysis activity"/>
    <property type="evidence" value="ECO:0007669"/>
    <property type="project" value="InterPro"/>
</dbReference>
<dbReference type="PROSITE" id="PS50893">
    <property type="entry name" value="ABC_TRANSPORTER_2"/>
    <property type="match status" value="1"/>
</dbReference>
<dbReference type="Gene3D" id="3.40.50.300">
    <property type="entry name" value="P-loop containing nucleotide triphosphate hydrolases"/>
    <property type="match status" value="1"/>
</dbReference>
<evidence type="ECO:0000313" key="8">
    <source>
        <dbReference type="Proteomes" id="UP000682733"/>
    </source>
</evidence>
<dbReference type="InterPro" id="IPR027417">
    <property type="entry name" value="P-loop_NTPase"/>
</dbReference>
<organism evidence="7 8">
    <name type="scientific">Didymodactylos carnosus</name>
    <dbReference type="NCBI Taxonomy" id="1234261"/>
    <lineage>
        <taxon>Eukaryota</taxon>
        <taxon>Metazoa</taxon>
        <taxon>Spiralia</taxon>
        <taxon>Gnathifera</taxon>
        <taxon>Rotifera</taxon>
        <taxon>Eurotatoria</taxon>
        <taxon>Bdelloidea</taxon>
        <taxon>Philodinida</taxon>
        <taxon>Philodinidae</taxon>
        <taxon>Didymodactylos</taxon>
    </lineage>
</organism>
<evidence type="ECO:0000256" key="2">
    <source>
        <dbReference type="ARBA" id="ARBA00022448"/>
    </source>
</evidence>
<proteinExistence type="inferred from homology"/>
<accession>A0A8S2GDG3</accession>
<evidence type="ECO:0000313" key="6">
    <source>
        <dbReference type="EMBL" id="CAF0723855.1"/>
    </source>
</evidence>
<evidence type="ECO:0000259" key="5">
    <source>
        <dbReference type="PROSITE" id="PS50893"/>
    </source>
</evidence>
<dbReference type="InterPro" id="IPR013563">
    <property type="entry name" value="Oligopep_ABC_C"/>
</dbReference>
<comment type="caution">
    <text evidence="7">The sequence shown here is derived from an EMBL/GenBank/DDBJ whole genome shotgun (WGS) entry which is preliminary data.</text>
</comment>
<keyword evidence="3" id="KW-0547">Nucleotide-binding</keyword>
<dbReference type="EMBL" id="CAJOBA010000028">
    <property type="protein sequence ID" value="CAF3496337.1"/>
    <property type="molecule type" value="Genomic_DNA"/>
</dbReference>
<dbReference type="AlphaFoldDB" id="A0A8S2GDG3"/>
<dbReference type="InterPro" id="IPR050319">
    <property type="entry name" value="ABC_transp_ATP-bind"/>
</dbReference>
<evidence type="ECO:0000256" key="1">
    <source>
        <dbReference type="ARBA" id="ARBA00005417"/>
    </source>
</evidence>
<feature type="domain" description="ABC transporter" evidence="5">
    <location>
        <begin position="3"/>
        <end position="217"/>
    </location>
</feature>
<dbReference type="SUPFAM" id="SSF52540">
    <property type="entry name" value="P-loop containing nucleoside triphosphate hydrolases"/>
    <property type="match status" value="1"/>
</dbReference>
<comment type="similarity">
    <text evidence="1">Belongs to the ABC transporter superfamily.</text>
</comment>
<dbReference type="EMBL" id="CAJNOK010000028">
    <property type="protein sequence ID" value="CAF0723855.1"/>
    <property type="molecule type" value="Genomic_DNA"/>
</dbReference>
<dbReference type="PROSITE" id="PS00211">
    <property type="entry name" value="ABC_TRANSPORTER_1"/>
    <property type="match status" value="1"/>
</dbReference>
<evidence type="ECO:0000256" key="3">
    <source>
        <dbReference type="ARBA" id="ARBA00022741"/>
    </source>
</evidence>
<dbReference type="GO" id="GO:0015833">
    <property type="term" value="P:peptide transport"/>
    <property type="evidence" value="ECO:0007669"/>
    <property type="project" value="InterPro"/>
</dbReference>
<dbReference type="Proteomes" id="UP000677228">
    <property type="component" value="Unassembled WGS sequence"/>
</dbReference>
<keyword evidence="2" id="KW-0813">Transport</keyword>
<dbReference type="GO" id="GO:0005524">
    <property type="term" value="F:ATP binding"/>
    <property type="evidence" value="ECO:0007669"/>
    <property type="project" value="UniProtKB-KW"/>
</dbReference>
<evidence type="ECO:0000256" key="4">
    <source>
        <dbReference type="ARBA" id="ARBA00022840"/>
    </source>
</evidence>
<gene>
    <name evidence="6" type="ORF">OVA965_LOCUS262</name>
    <name evidence="7" type="ORF">TMI583_LOCUS262</name>
</gene>